<proteinExistence type="predicted"/>
<feature type="region of interest" description="Disordered" evidence="1">
    <location>
        <begin position="545"/>
        <end position="576"/>
    </location>
</feature>
<evidence type="ECO:0000313" key="2">
    <source>
        <dbReference type="EMBL" id="KAJ5232093.1"/>
    </source>
</evidence>
<evidence type="ECO:0000313" key="3">
    <source>
        <dbReference type="Proteomes" id="UP001150941"/>
    </source>
</evidence>
<dbReference type="PROSITE" id="PS00221">
    <property type="entry name" value="MIP"/>
    <property type="match status" value="1"/>
</dbReference>
<dbReference type="GeneID" id="83201649"/>
<dbReference type="EMBL" id="JAPQKS010000004">
    <property type="protein sequence ID" value="KAJ5232093.1"/>
    <property type="molecule type" value="Genomic_DNA"/>
</dbReference>
<dbReference type="OrthoDB" id="10003116at2759"/>
<protein>
    <submittedName>
        <fullName evidence="2">Uncharacterized protein</fullName>
    </submittedName>
</protein>
<feature type="compositionally biased region" description="Polar residues" evidence="1">
    <location>
        <begin position="470"/>
        <end position="481"/>
    </location>
</feature>
<dbReference type="AlphaFoldDB" id="A0A9W9P138"/>
<keyword evidence="3" id="KW-1185">Reference proteome</keyword>
<dbReference type="InterPro" id="IPR022357">
    <property type="entry name" value="MIP_CS"/>
</dbReference>
<feature type="region of interest" description="Disordered" evidence="1">
    <location>
        <begin position="461"/>
        <end position="533"/>
    </location>
</feature>
<dbReference type="Proteomes" id="UP001150941">
    <property type="component" value="Unassembled WGS sequence"/>
</dbReference>
<organism evidence="2 3">
    <name type="scientific">Penicillium chermesinum</name>
    <dbReference type="NCBI Taxonomy" id="63820"/>
    <lineage>
        <taxon>Eukaryota</taxon>
        <taxon>Fungi</taxon>
        <taxon>Dikarya</taxon>
        <taxon>Ascomycota</taxon>
        <taxon>Pezizomycotina</taxon>
        <taxon>Eurotiomycetes</taxon>
        <taxon>Eurotiomycetidae</taxon>
        <taxon>Eurotiales</taxon>
        <taxon>Aspergillaceae</taxon>
        <taxon>Penicillium</taxon>
    </lineage>
</organism>
<gene>
    <name evidence="2" type="ORF">N7468_005049</name>
</gene>
<comment type="caution">
    <text evidence="2">The sequence shown here is derived from an EMBL/GenBank/DDBJ whole genome shotgun (WGS) entry which is preliminary data.</text>
</comment>
<reference evidence="2" key="2">
    <citation type="journal article" date="2023" name="IMA Fungus">
        <title>Comparative genomic study of the Penicillium genus elucidates a diverse pangenome and 15 lateral gene transfer events.</title>
        <authorList>
            <person name="Petersen C."/>
            <person name="Sorensen T."/>
            <person name="Nielsen M.R."/>
            <person name="Sondergaard T.E."/>
            <person name="Sorensen J.L."/>
            <person name="Fitzpatrick D.A."/>
            <person name="Frisvad J.C."/>
            <person name="Nielsen K.L."/>
        </authorList>
    </citation>
    <scope>NUCLEOTIDE SEQUENCE</scope>
    <source>
        <strain evidence="2">IBT 19713</strain>
    </source>
</reference>
<feature type="compositionally biased region" description="Pro residues" evidence="1">
    <location>
        <begin position="149"/>
        <end position="160"/>
    </location>
</feature>
<evidence type="ECO:0000256" key="1">
    <source>
        <dbReference type="SAM" id="MobiDB-lite"/>
    </source>
</evidence>
<sequence>MSTLAQGPVEARSLSSVTAIASNPPAYPRNPTHEKLDQLILYIVRVPGSQDLFLSPLKPPTKSSVSAEAINASLYYLHVATPEDDELLEQLELERKQDAERRREELEATGTNDPAQRGFARMNTIRRKPVKVTENGQESAPAPEQEDTPPNPPSLPPRPVSMPQQFAENTPIYDLSGPNAPPTGPENVPVEIAGGSGAHSPIARRPLPPVPPNEEAWGDHSNHNEPTPSTWKHNDGSATPGRFNPPLPPRPSQDRVPSPRRNHDHSPVRKRSPPDPASRPGFRITFIRRDPTSGMQWNVATISTANPTEPVDLEIATPGYNRFVGSNDAMSLASLAANLPPGLIHTAGSSIPPAAQAAPAEQPAEQTTGPRKFHRQLRVSKPSDDHSSGQSELKSGYYVFNSPWNGTCTFSSSVNGRSLKCKHLIPGPSGVPTHSDGEQTNPAVTVAEIRFNMPSQAANLHHHATRHTNHLSSHFPTFHPQSNRDLESMSPTSKRASLSQFLNPNNYTRPRAHSNSNQPTAHTPDPHRGNINPTQLFRQTSLRASQFAAQKAQSGHAHFHRRRSPSNSSGQDSDEDRLDFSLARELAGGGMRGKSAKLGKLIIEDEGIKMLDLLVAACMAVWWRGYHH</sequence>
<name>A0A9W9P138_9EURO</name>
<feature type="compositionally biased region" description="Basic residues" evidence="1">
    <location>
        <begin position="258"/>
        <end position="271"/>
    </location>
</feature>
<feature type="compositionally biased region" description="Polar residues" evidence="1">
    <location>
        <begin position="488"/>
        <end position="521"/>
    </location>
</feature>
<dbReference type="RefSeq" id="XP_058330086.1">
    <property type="nucleotide sequence ID" value="XM_058474346.1"/>
</dbReference>
<feature type="region of interest" description="Disordered" evidence="1">
    <location>
        <begin position="347"/>
        <end position="371"/>
    </location>
</feature>
<feature type="compositionally biased region" description="Low complexity" evidence="1">
    <location>
        <begin position="352"/>
        <end position="366"/>
    </location>
</feature>
<reference evidence="2" key="1">
    <citation type="submission" date="2022-11" db="EMBL/GenBank/DDBJ databases">
        <authorList>
            <person name="Petersen C."/>
        </authorList>
    </citation>
    <scope>NUCLEOTIDE SEQUENCE</scope>
    <source>
        <strain evidence="2">IBT 19713</strain>
    </source>
</reference>
<accession>A0A9W9P138</accession>
<feature type="region of interest" description="Disordered" evidence="1">
    <location>
        <begin position="98"/>
        <end position="283"/>
    </location>
</feature>